<reference evidence="3 4" key="1">
    <citation type="journal article" date="2019" name="Nat. Microbiol.">
        <title>Mediterranean grassland soil C-N compound turnover is dependent on rainfall and depth, and is mediated by genomically divergent microorganisms.</title>
        <authorList>
            <person name="Diamond S."/>
            <person name="Andeer P.F."/>
            <person name="Li Z."/>
            <person name="Crits-Christoph A."/>
            <person name="Burstein D."/>
            <person name="Anantharaman K."/>
            <person name="Lane K.R."/>
            <person name="Thomas B.C."/>
            <person name="Pan C."/>
            <person name="Northen T.R."/>
            <person name="Banfield J.F."/>
        </authorList>
    </citation>
    <scope>NUCLEOTIDE SEQUENCE [LARGE SCALE GENOMIC DNA]</scope>
    <source>
        <strain evidence="3">WS_10</strain>
    </source>
</reference>
<proteinExistence type="predicted"/>
<dbReference type="Proteomes" id="UP000319836">
    <property type="component" value="Unassembled WGS sequence"/>
</dbReference>
<dbReference type="PANTHER" id="PTHR43713:SF3">
    <property type="entry name" value="GLUTAMATE-1-SEMIALDEHYDE 2,1-AMINOMUTASE 1, CHLOROPLASTIC-RELATED"/>
    <property type="match status" value="1"/>
</dbReference>
<dbReference type="SUPFAM" id="SSF53383">
    <property type="entry name" value="PLP-dependent transferases"/>
    <property type="match status" value="1"/>
</dbReference>
<dbReference type="AlphaFoldDB" id="A0A538TVY7"/>
<dbReference type="Gene3D" id="3.40.640.10">
    <property type="entry name" value="Type I PLP-dependent aspartate aminotransferase-like (Major domain)"/>
    <property type="match status" value="1"/>
</dbReference>
<gene>
    <name evidence="3" type="ORF">E6K80_14935</name>
</gene>
<keyword evidence="2" id="KW-0663">Pyridoxal phosphate</keyword>
<dbReference type="InterPro" id="IPR015422">
    <property type="entry name" value="PyrdxlP-dep_Trfase_small"/>
</dbReference>
<name>A0A538TVY7_UNCEI</name>
<sequence>MRAAPSSAAAHAALFARAAAVTPGGVHSPVRAFRSVGAPPLAIVEARGARVWDAEGRELIDWIGAWGPALLGHARPEIVSAVQQAAERGLLFGLASPDEVELAERLAARLPRGEGQVRFTATGTEAAMTAVRIARAVTGRPGIVKFAGGYHGHGDAFLIRAGSGAATFGVPDSPGVTAGAARDTWVAR</sequence>
<dbReference type="EMBL" id="VBPA01000433">
    <property type="protein sequence ID" value="TMQ67779.1"/>
    <property type="molecule type" value="Genomic_DNA"/>
</dbReference>
<dbReference type="InterPro" id="IPR015421">
    <property type="entry name" value="PyrdxlP-dep_Trfase_major"/>
</dbReference>
<dbReference type="InterPro" id="IPR005814">
    <property type="entry name" value="Aminotrans_3"/>
</dbReference>
<evidence type="ECO:0000256" key="2">
    <source>
        <dbReference type="ARBA" id="ARBA00022898"/>
    </source>
</evidence>
<evidence type="ECO:0000256" key="1">
    <source>
        <dbReference type="ARBA" id="ARBA00001933"/>
    </source>
</evidence>
<accession>A0A538TVY7</accession>
<comment type="cofactor">
    <cofactor evidence="1">
        <name>pyridoxal 5'-phosphate</name>
        <dbReference type="ChEBI" id="CHEBI:597326"/>
    </cofactor>
</comment>
<protein>
    <submittedName>
        <fullName evidence="3">Aminotransferase class III-fold pyridoxal phosphate-dependent enzyme</fullName>
    </submittedName>
</protein>
<dbReference type="InterPro" id="IPR015424">
    <property type="entry name" value="PyrdxlP-dep_Trfase"/>
</dbReference>
<dbReference type="GO" id="GO:0008483">
    <property type="term" value="F:transaminase activity"/>
    <property type="evidence" value="ECO:0007669"/>
    <property type="project" value="UniProtKB-KW"/>
</dbReference>
<dbReference type="GO" id="GO:0030170">
    <property type="term" value="F:pyridoxal phosphate binding"/>
    <property type="evidence" value="ECO:0007669"/>
    <property type="project" value="InterPro"/>
</dbReference>
<dbReference type="Gene3D" id="3.90.1150.10">
    <property type="entry name" value="Aspartate Aminotransferase, domain 1"/>
    <property type="match status" value="1"/>
</dbReference>
<organism evidence="3 4">
    <name type="scientific">Eiseniibacteriota bacterium</name>
    <dbReference type="NCBI Taxonomy" id="2212470"/>
    <lineage>
        <taxon>Bacteria</taxon>
        <taxon>Candidatus Eiseniibacteriota</taxon>
    </lineage>
</organism>
<keyword evidence="3" id="KW-0808">Transferase</keyword>
<keyword evidence="3" id="KW-0032">Aminotransferase</keyword>
<comment type="caution">
    <text evidence="3">The sequence shown here is derived from an EMBL/GenBank/DDBJ whole genome shotgun (WGS) entry which is preliminary data.</text>
</comment>
<evidence type="ECO:0000313" key="3">
    <source>
        <dbReference type="EMBL" id="TMQ67779.1"/>
    </source>
</evidence>
<dbReference type="Pfam" id="PF00202">
    <property type="entry name" value="Aminotran_3"/>
    <property type="match status" value="1"/>
</dbReference>
<feature type="non-terminal residue" evidence="3">
    <location>
        <position position="188"/>
    </location>
</feature>
<dbReference type="PANTHER" id="PTHR43713">
    <property type="entry name" value="GLUTAMATE-1-SEMIALDEHYDE 2,1-AMINOMUTASE"/>
    <property type="match status" value="1"/>
</dbReference>
<evidence type="ECO:0000313" key="4">
    <source>
        <dbReference type="Proteomes" id="UP000319836"/>
    </source>
</evidence>